<geneLocation type="mitochondrion" evidence="3"/>
<evidence type="ECO:0000313" key="2">
    <source>
        <dbReference type="EMBL" id="CEO98533.1"/>
    </source>
</evidence>
<name>A0A0G4IT57_PLABS</name>
<dbReference type="PANTHER" id="PTHR16056">
    <property type="entry name" value="REGULATOR OF MICROTUBULE DYNAMICS PROTEIN"/>
    <property type="match status" value="1"/>
</dbReference>
<feature type="region of interest" description="Disordered" evidence="1">
    <location>
        <begin position="1"/>
        <end position="28"/>
    </location>
</feature>
<proteinExistence type="predicted"/>
<dbReference type="Proteomes" id="UP000039324">
    <property type="component" value="Unassembled WGS sequence"/>
</dbReference>
<dbReference type="Gene3D" id="1.25.10.10">
    <property type="entry name" value="Leucine-rich Repeat Variant"/>
    <property type="match status" value="1"/>
</dbReference>
<keyword evidence="3" id="KW-0496">Mitochondrion</keyword>
<accession>A0A0G4IT57</accession>
<dbReference type="STRING" id="37360.A0A0G4IT57"/>
<feature type="compositionally biased region" description="Basic residues" evidence="1">
    <location>
        <begin position="18"/>
        <end position="27"/>
    </location>
</feature>
<reference evidence="3 5" key="2">
    <citation type="submission" date="2018-03" db="EMBL/GenBank/DDBJ databases">
        <authorList>
            <person name="Fogelqvist J."/>
        </authorList>
    </citation>
    <scope>NUCLEOTIDE SEQUENCE [LARGE SCALE GENOMIC DNA]</scope>
</reference>
<reference evidence="2" key="1">
    <citation type="submission" date="2015-02" db="EMBL/GenBank/DDBJ databases">
        <authorList>
            <person name="Chooi Y.-H."/>
        </authorList>
    </citation>
    <scope>NUCLEOTIDE SEQUENCE [LARGE SCALE GENOMIC DNA]</scope>
    <source>
        <strain evidence="2">E3</strain>
    </source>
</reference>
<dbReference type="GO" id="GO:0005634">
    <property type="term" value="C:nucleus"/>
    <property type="evidence" value="ECO:0007669"/>
    <property type="project" value="TreeGrafter"/>
</dbReference>
<dbReference type="Proteomes" id="UP000290189">
    <property type="component" value="Unassembled WGS sequence"/>
</dbReference>
<sequence>MVRTKSSKQPATADFVRRKQKVGKRKNFTTGHTVTTFRSQRITVPAQLSKADPQAATLRGQTAADLLAKSRHFSPAQRRQCLLGLREFVRSHPSPSLACSVLRNVARLVIDEDASVRNAIVPLVRDLLSRHEFHSACAPFLPQFIQLCIAALTHPTIPIRIDAVAVIDAVTDVLPTGIPVADHVPLLNALVAVLGERVNTNVLNGNRKRASPVLRCIRNLLASLHGQRPTQDAPAPCDPIALAVLHNGSLDDDVFPSCAAQEPVAVRPSCGSLADVLVECCIECSGVDLGEALHCLTLLPNIDDASSLRRHVLPRFPVRGHLQSDLHLALLVATYDDPDKVVAFLVDTVTRSCPDNPDTLLAVMEKLPPPSFSVVRDALSRAACSSRLLSPIRLHALSVLRHDPQFSAQLGDCFLAHCQASSPSNARLLVDHLPSGCVPAILNAIDQVPGELHDSVVALVARVRHVDDDLLRCVARCLPGCQARCLLLESVVSRADLPVESVLSLLLTAARVAGDRDAELLHVVRNCIGRVWAPDVGAAMIEAARRRIEAGDPVAPMLHVVVACLERAAAAPGDVRWLADAVWRQWDASTERAVVVDVLRCSRQVSLDLVQERLPTKVTESVVSLFAERDLLSHWRGLPRDTLVGFLGRAQRDASPPGLLQALQCEMSIILHASG</sequence>
<keyword evidence="4" id="KW-1185">Reference proteome</keyword>
<dbReference type="InterPro" id="IPR016024">
    <property type="entry name" value="ARM-type_fold"/>
</dbReference>
<dbReference type="EMBL" id="CDSF01000085">
    <property type="protein sequence ID" value="CEO98533.1"/>
    <property type="molecule type" value="Genomic_DNA"/>
</dbReference>
<evidence type="ECO:0000313" key="5">
    <source>
        <dbReference type="Proteomes" id="UP000290189"/>
    </source>
</evidence>
<dbReference type="SUPFAM" id="SSF48371">
    <property type="entry name" value="ARM repeat"/>
    <property type="match status" value="1"/>
</dbReference>
<protein>
    <recommendedName>
        <fullName evidence="6">Pre-rRNA-processing protein Ipi1 N-terminal domain-containing protein</fullName>
    </recommendedName>
</protein>
<evidence type="ECO:0000313" key="3">
    <source>
        <dbReference type="EMBL" id="SPQ95837.1"/>
    </source>
</evidence>
<evidence type="ECO:0000313" key="4">
    <source>
        <dbReference type="Proteomes" id="UP000039324"/>
    </source>
</evidence>
<dbReference type="EMBL" id="OVEO01000004">
    <property type="protein sequence ID" value="SPQ95837.1"/>
    <property type="molecule type" value="Genomic_DNA"/>
</dbReference>
<dbReference type="InterPro" id="IPR011989">
    <property type="entry name" value="ARM-like"/>
</dbReference>
<evidence type="ECO:0000256" key="1">
    <source>
        <dbReference type="SAM" id="MobiDB-lite"/>
    </source>
</evidence>
<dbReference type="AlphaFoldDB" id="A0A0G4IT57"/>
<dbReference type="OrthoDB" id="361362at2759"/>
<evidence type="ECO:0008006" key="6">
    <source>
        <dbReference type="Google" id="ProtNLM"/>
    </source>
</evidence>
<organism evidence="2 4">
    <name type="scientific">Plasmodiophora brassicae</name>
    <name type="common">Clubroot disease agent</name>
    <dbReference type="NCBI Taxonomy" id="37360"/>
    <lineage>
        <taxon>Eukaryota</taxon>
        <taxon>Sar</taxon>
        <taxon>Rhizaria</taxon>
        <taxon>Endomyxa</taxon>
        <taxon>Phytomyxea</taxon>
        <taxon>Plasmodiophorida</taxon>
        <taxon>Plasmodiophoridae</taxon>
        <taxon>Plasmodiophora</taxon>
    </lineage>
</organism>
<gene>
    <name evidence="2" type="ORF">PBRA_006647</name>
    <name evidence="3" type="ORF">PLBR_LOCUS3052</name>
</gene>
<dbReference type="PANTHER" id="PTHR16056:SF2">
    <property type="entry name" value="TESTIS-EXPRESSED PROTEIN 10"/>
    <property type="match status" value="1"/>
</dbReference>